<feature type="region of interest" description="Disordered" evidence="9">
    <location>
        <begin position="356"/>
        <end position="376"/>
    </location>
</feature>
<dbReference type="Pfam" id="PF08528">
    <property type="entry name" value="Whi5"/>
    <property type="match status" value="1"/>
</dbReference>
<organism>
    <name type="scientific">Serpula lacrymans var. lacrymans (strain S7.9)</name>
    <name type="common">Dry rot fungus</name>
    <dbReference type="NCBI Taxonomy" id="578457"/>
    <lineage>
        <taxon>Eukaryota</taxon>
        <taxon>Fungi</taxon>
        <taxon>Dikarya</taxon>
        <taxon>Basidiomycota</taxon>
        <taxon>Agaricomycotina</taxon>
        <taxon>Agaricomycetes</taxon>
        <taxon>Agaricomycetidae</taxon>
        <taxon>Boletales</taxon>
        <taxon>Coniophorineae</taxon>
        <taxon>Serpulaceae</taxon>
        <taxon>Serpula</taxon>
    </lineage>
</organism>
<name>F8NQC5_SERL9</name>
<feature type="compositionally biased region" description="Polar residues" evidence="9">
    <location>
        <begin position="1"/>
        <end position="11"/>
    </location>
</feature>
<dbReference type="RefSeq" id="XP_007316758.1">
    <property type="nucleotide sequence ID" value="XM_007316696.1"/>
</dbReference>
<reference evidence="10" key="1">
    <citation type="submission" date="2011-04" db="EMBL/GenBank/DDBJ databases">
        <title>Evolution of plant cell wall degrading machinery underlies the functional diversity of forest fungi.</title>
        <authorList>
            <consortium name="US DOE Joint Genome Institute (JGI-PGF)"/>
            <person name="Eastwood D.C."/>
            <person name="Floudas D."/>
            <person name="Binder M."/>
            <person name="Majcherczyk A."/>
            <person name="Schneider P."/>
            <person name="Aerts A."/>
            <person name="Asiegbu F.O."/>
            <person name="Baker S.E."/>
            <person name="Barry K."/>
            <person name="Bendiksby M."/>
            <person name="Blumentritt M."/>
            <person name="Coutinho P.M."/>
            <person name="Cullen D."/>
            <person name="Cullen D."/>
            <person name="Gathman A."/>
            <person name="Goodell B."/>
            <person name="Henrissat B."/>
            <person name="Ihrmark K."/>
            <person name="Kauserud H."/>
            <person name="Kohler A."/>
            <person name="LaButti K."/>
            <person name="Lapidus A."/>
            <person name="Lavin J.L."/>
            <person name="Lee Y.-H."/>
            <person name="Lindquist E."/>
            <person name="Lilly W."/>
            <person name="Lucas S."/>
            <person name="Morin E."/>
            <person name="Murat C."/>
            <person name="Oguiza J.A."/>
            <person name="Park J."/>
            <person name="Pisabarro A.G."/>
            <person name="Riley R."/>
            <person name="Rosling A."/>
            <person name="Salamov A."/>
            <person name="Schmidt O."/>
            <person name="Schmutz J."/>
            <person name="Skrede I."/>
            <person name="Stenlid J."/>
            <person name="Wiebenga A."/>
            <person name="Xie X."/>
            <person name="Kues U."/>
            <person name="Hibbett D.S."/>
            <person name="Hoffmeister D."/>
            <person name="Hogberg N."/>
            <person name="Martin F."/>
            <person name="Grigoriev I.V."/>
            <person name="Watkinson S.C."/>
        </authorList>
    </citation>
    <scope>NUCLEOTIDE SEQUENCE</scope>
    <source>
        <strain evidence="10">S7.9</strain>
    </source>
</reference>
<feature type="compositionally biased region" description="Low complexity" evidence="9">
    <location>
        <begin position="274"/>
        <end position="284"/>
    </location>
</feature>
<dbReference type="GO" id="GO:0005634">
    <property type="term" value="C:nucleus"/>
    <property type="evidence" value="ECO:0007669"/>
    <property type="project" value="UniProtKB-SubCell"/>
</dbReference>
<evidence type="ECO:0000256" key="3">
    <source>
        <dbReference type="ARBA" id="ARBA00006922"/>
    </source>
</evidence>
<evidence type="ECO:0000256" key="2">
    <source>
        <dbReference type="ARBA" id="ARBA00004496"/>
    </source>
</evidence>
<dbReference type="GeneID" id="18814683"/>
<feature type="region of interest" description="Disordered" evidence="9">
    <location>
        <begin position="65"/>
        <end position="93"/>
    </location>
</feature>
<evidence type="ECO:0000256" key="6">
    <source>
        <dbReference type="ARBA" id="ARBA00023015"/>
    </source>
</evidence>
<feature type="compositionally biased region" description="Low complexity" evidence="9">
    <location>
        <begin position="232"/>
        <end position="248"/>
    </location>
</feature>
<dbReference type="GO" id="GO:0005737">
    <property type="term" value="C:cytoplasm"/>
    <property type="evidence" value="ECO:0007669"/>
    <property type="project" value="UniProtKB-SubCell"/>
</dbReference>
<evidence type="ECO:0000256" key="5">
    <source>
        <dbReference type="ARBA" id="ARBA00022491"/>
    </source>
</evidence>
<keyword evidence="8" id="KW-0539">Nucleus</keyword>
<keyword evidence="5" id="KW-0678">Repressor</keyword>
<feature type="region of interest" description="Disordered" evidence="9">
    <location>
        <begin position="1"/>
        <end position="29"/>
    </location>
</feature>
<keyword evidence="6" id="KW-0805">Transcription regulation</keyword>
<feature type="compositionally biased region" description="Polar residues" evidence="9">
    <location>
        <begin position="360"/>
        <end position="376"/>
    </location>
</feature>
<feature type="region of interest" description="Disordered" evidence="9">
    <location>
        <begin position="132"/>
        <end position="214"/>
    </location>
</feature>
<keyword evidence="4" id="KW-0963">Cytoplasm</keyword>
<comment type="similarity">
    <text evidence="3">Belongs to the WHI5/NRM1 family.</text>
</comment>
<dbReference type="AlphaFoldDB" id="F8NQC5"/>
<evidence type="ECO:0000256" key="4">
    <source>
        <dbReference type="ARBA" id="ARBA00022490"/>
    </source>
</evidence>
<proteinExistence type="inferred from homology"/>
<evidence type="ECO:0000256" key="7">
    <source>
        <dbReference type="ARBA" id="ARBA00023163"/>
    </source>
</evidence>
<gene>
    <name evidence="10" type="ORF">SERLADRAFT_436399</name>
</gene>
<dbReference type="EMBL" id="GL945432">
    <property type="protein sequence ID" value="EGO26585.1"/>
    <property type="molecule type" value="Genomic_DNA"/>
</dbReference>
<feature type="compositionally biased region" description="Low complexity" evidence="9">
    <location>
        <begin position="75"/>
        <end position="90"/>
    </location>
</feature>
<evidence type="ECO:0000256" key="1">
    <source>
        <dbReference type="ARBA" id="ARBA00004123"/>
    </source>
</evidence>
<dbReference type="Proteomes" id="UP000008064">
    <property type="component" value="Unassembled WGS sequence"/>
</dbReference>
<evidence type="ECO:0000256" key="8">
    <source>
        <dbReference type="ARBA" id="ARBA00023242"/>
    </source>
</evidence>
<accession>F8NQC5</accession>
<protein>
    <submittedName>
        <fullName evidence="10">Uncharacterized protein</fullName>
    </submittedName>
</protein>
<feature type="region of interest" description="Disordered" evidence="9">
    <location>
        <begin position="230"/>
        <end position="285"/>
    </location>
</feature>
<keyword evidence="7" id="KW-0804">Transcription</keyword>
<sequence length="376" mass="40397">MVAVSSPQTNESEQKRRKQTLERAKANHLSKQLQMRLQYAKLKVEHGWQRQNLNEVENLYFHHSHLRGPRPTTLSKPQPTTFTPSPTSNPVAAGPSTVQLKDTLPPSSNDANLFVQAIGHHNFTETQGGLCGLSGAEATSDTSATDEENRGPGPASYTVTPPYSEPPVSYNGKSSSPPTFSESQTQPQMQADNGSTTSRNNIRRSPAHSSTDTILTQSSQADMFSPTIVQLSGTHSPTPFFPSPTSRSEPFDFSADPLRPALSREPSQSHLSARRPSAPSISSSNTVNQIFSTNSPLTYDSFWSSHSSSTLAYRNMLSSAGIMGGNVNPTLAIRSGNGVVGIPSPLIHATTFDASRRGLTPSSNSPAQIVSGNEAR</sequence>
<dbReference type="KEGG" id="sla:SERLADRAFT_436399"/>
<dbReference type="HOGENOM" id="CLU_852707_0_0_1"/>
<evidence type="ECO:0000256" key="9">
    <source>
        <dbReference type="SAM" id="MobiDB-lite"/>
    </source>
</evidence>
<feature type="compositionally biased region" description="Polar residues" evidence="9">
    <location>
        <begin position="171"/>
        <end position="200"/>
    </location>
</feature>
<dbReference type="InterPro" id="IPR013734">
    <property type="entry name" value="TF_Nrm1/Whi5"/>
</dbReference>
<evidence type="ECO:0000313" key="10">
    <source>
        <dbReference type="EMBL" id="EGO26585.1"/>
    </source>
</evidence>
<comment type="subcellular location">
    <subcellularLocation>
        <location evidence="2">Cytoplasm</location>
    </subcellularLocation>
    <subcellularLocation>
        <location evidence="1">Nucleus</location>
    </subcellularLocation>
</comment>
<dbReference type="OrthoDB" id="2359117at2759"/>